<organism evidence="6 7">
    <name type="scientific">Collinsella tanakaei YIT 12063</name>
    <dbReference type="NCBI Taxonomy" id="742742"/>
    <lineage>
        <taxon>Bacteria</taxon>
        <taxon>Bacillati</taxon>
        <taxon>Actinomycetota</taxon>
        <taxon>Coriobacteriia</taxon>
        <taxon>Coriobacteriales</taxon>
        <taxon>Coriobacteriaceae</taxon>
        <taxon>Collinsella</taxon>
    </lineage>
</organism>
<dbReference type="PANTHER" id="PTHR43498">
    <property type="entry name" value="FERREDOXIN:COB-COM HETERODISULFIDE REDUCTASE SUBUNIT A"/>
    <property type="match status" value="1"/>
</dbReference>
<accession>G1WI73</accession>
<keyword evidence="2" id="KW-0479">Metal-binding</keyword>
<dbReference type="Proteomes" id="UP000004830">
    <property type="component" value="Unassembled WGS sequence"/>
</dbReference>
<dbReference type="AlphaFoldDB" id="G1WI73"/>
<evidence type="ECO:0000256" key="3">
    <source>
        <dbReference type="ARBA" id="ARBA00023002"/>
    </source>
</evidence>
<evidence type="ECO:0000256" key="4">
    <source>
        <dbReference type="ARBA" id="ARBA00023004"/>
    </source>
</evidence>
<comment type="caution">
    <text evidence="6">The sequence shown here is derived from an EMBL/GenBank/DDBJ whole genome shotgun (WGS) entry which is preliminary data.</text>
</comment>
<dbReference type="GO" id="GO:0016491">
    <property type="term" value="F:oxidoreductase activity"/>
    <property type="evidence" value="ECO:0007669"/>
    <property type="project" value="UniProtKB-KW"/>
</dbReference>
<dbReference type="PANTHER" id="PTHR43498:SF1">
    <property type="entry name" value="COB--COM HETERODISULFIDE REDUCTASE IRON-SULFUR SUBUNIT A"/>
    <property type="match status" value="1"/>
</dbReference>
<dbReference type="GO" id="GO:0046872">
    <property type="term" value="F:metal ion binding"/>
    <property type="evidence" value="ECO:0007669"/>
    <property type="project" value="UniProtKB-KW"/>
</dbReference>
<dbReference type="RefSeq" id="WP_009141071.1">
    <property type="nucleotide sequence ID" value="NZ_JH126469.1"/>
</dbReference>
<evidence type="ECO:0000313" key="6">
    <source>
        <dbReference type="EMBL" id="EGX71136.1"/>
    </source>
</evidence>
<protein>
    <recommendedName>
        <fullName evidence="8">FAD dependent oxidoreductase</fullName>
    </recommendedName>
</protein>
<dbReference type="SUPFAM" id="SSF51905">
    <property type="entry name" value="FAD/NAD(P)-binding domain"/>
    <property type="match status" value="1"/>
</dbReference>
<evidence type="ECO:0000256" key="2">
    <source>
        <dbReference type="ARBA" id="ARBA00022723"/>
    </source>
</evidence>
<reference evidence="6 7" key="1">
    <citation type="submission" date="2011-06" db="EMBL/GenBank/DDBJ databases">
        <title>The Genome Sequence of Collinsella tanakaei YIT 12063.</title>
        <authorList>
            <consortium name="The Broad Institute Genome Sequencing Platform"/>
            <person name="Earl A."/>
            <person name="Ward D."/>
            <person name="Feldgarden M."/>
            <person name="Gevers D."/>
            <person name="Morotomi M."/>
            <person name="Young S.K."/>
            <person name="Zeng Q."/>
            <person name="Gargeya S."/>
            <person name="Fitzgerald M."/>
            <person name="Haas B."/>
            <person name="Abouelleil A."/>
            <person name="Alvarado L."/>
            <person name="Arachchi H.M."/>
            <person name="Berlin A."/>
            <person name="Brown A."/>
            <person name="Chapman S.B."/>
            <person name="Chen Z."/>
            <person name="Dunbar C."/>
            <person name="Freedman E."/>
            <person name="Gearin G."/>
            <person name="Gellesch M."/>
            <person name="Goldberg J."/>
            <person name="Griggs A."/>
            <person name="Gujja S."/>
            <person name="Heiman D."/>
            <person name="Howarth C."/>
            <person name="Larson L."/>
            <person name="Lui A."/>
            <person name="MacDonald P.J.P."/>
            <person name="Mehta T."/>
            <person name="Montmayeur A."/>
            <person name="Murphy C."/>
            <person name="Neiman D."/>
            <person name="Pearson M."/>
            <person name="Priest M."/>
            <person name="Roberts A."/>
            <person name="Saif S."/>
            <person name="Shea T."/>
            <person name="Shenoy N."/>
            <person name="Sisk P."/>
            <person name="Stolte C."/>
            <person name="Sykes S."/>
            <person name="Wortman J."/>
            <person name="Nusbaum C."/>
            <person name="Birren B."/>
        </authorList>
    </citation>
    <scope>NUCLEOTIDE SEQUENCE [LARGE SCALE GENOMIC DNA]</scope>
    <source>
        <strain evidence="6 7">YIT 12063</strain>
    </source>
</reference>
<dbReference type="Gene3D" id="3.50.50.60">
    <property type="entry name" value="FAD/NAD(P)-binding domain"/>
    <property type="match status" value="1"/>
</dbReference>
<dbReference type="EMBL" id="ADLS01000012">
    <property type="protein sequence ID" value="EGX71136.1"/>
    <property type="molecule type" value="Genomic_DNA"/>
</dbReference>
<gene>
    <name evidence="6" type="ORF">HMPREF9452_01036</name>
</gene>
<name>G1WI73_9ACTN</name>
<dbReference type="HOGENOM" id="CLU_045820_0_0_11"/>
<dbReference type="PATRIC" id="fig|742742.3.peg.1000"/>
<keyword evidence="5" id="KW-0411">Iron-sulfur</keyword>
<proteinExistence type="predicted"/>
<keyword evidence="7" id="KW-1185">Reference proteome</keyword>
<dbReference type="InterPro" id="IPR036188">
    <property type="entry name" value="FAD/NAD-bd_sf"/>
</dbReference>
<sequence>MQTYNYAGREVSSYGRYDTVIVGGGTAGSSAGISCARGGNSTLIIEKGLYLGGAAVGALVTPMMESFVPHDENFHLIEKRLISYGVPTRSKQMSEYVWSTPESKSRALEELYLESGGEILYDATVVDCIVDRNRIIAVIVLTSGGFVAVEAEQFVDASGDAWLSRMSGVPVAHGDDQGNDQMSSLRFEMGGIDVEKYRDYCLSIDDHFSPLVEGPFWESAMVAGKSFKLEPLFRKGVEDGVLKERDLVYYQCFSIPGQPGCMSFNCPHLVELKDNTDPKMRSVEVTEAHRMIDRLVRFLKRCMPGFEDSYLIRSASALGVRESYRIKGKYTLTENDYIGRARFDDAVARADWYIDVHSATDGLVHMDKFNKGEYYEIPYRCLVNDYVLNLMTIGRCISTTFLVQASIRIQPTLIDLGDAAGRACAVALGEKVDLAEYRPSKVVQVD</sequence>
<dbReference type="InterPro" id="IPR039650">
    <property type="entry name" value="HdrA-like"/>
</dbReference>
<dbReference type="GO" id="GO:0051539">
    <property type="term" value="F:4 iron, 4 sulfur cluster binding"/>
    <property type="evidence" value="ECO:0007669"/>
    <property type="project" value="UniProtKB-KW"/>
</dbReference>
<keyword evidence="4" id="KW-0408">Iron</keyword>
<dbReference type="Pfam" id="PF12831">
    <property type="entry name" value="FAD_oxidored"/>
    <property type="match status" value="1"/>
</dbReference>
<dbReference type="OrthoDB" id="177652at2"/>
<dbReference type="STRING" id="742742.HMPREF9452_01036"/>
<evidence type="ECO:0000313" key="7">
    <source>
        <dbReference type="Proteomes" id="UP000004830"/>
    </source>
</evidence>
<keyword evidence="1" id="KW-0004">4Fe-4S</keyword>
<dbReference type="GeneID" id="62758770"/>
<evidence type="ECO:0000256" key="5">
    <source>
        <dbReference type="ARBA" id="ARBA00023014"/>
    </source>
</evidence>
<evidence type="ECO:0008006" key="8">
    <source>
        <dbReference type="Google" id="ProtNLM"/>
    </source>
</evidence>
<evidence type="ECO:0000256" key="1">
    <source>
        <dbReference type="ARBA" id="ARBA00022485"/>
    </source>
</evidence>
<keyword evidence="3" id="KW-0560">Oxidoreductase</keyword>
<dbReference type="eggNOG" id="COG0644">
    <property type="taxonomic scope" value="Bacteria"/>
</dbReference>